<dbReference type="CDD" id="cd03370">
    <property type="entry name" value="nitroreductase"/>
    <property type="match status" value="1"/>
</dbReference>
<gene>
    <name evidence="4" type="ORF">DC3_58140</name>
</gene>
<evidence type="ECO:0000313" key="4">
    <source>
        <dbReference type="EMBL" id="GEM50179.1"/>
    </source>
</evidence>
<dbReference type="PANTHER" id="PTHR43673">
    <property type="entry name" value="NAD(P)H NITROREDUCTASE YDGI-RELATED"/>
    <property type="match status" value="1"/>
</dbReference>
<evidence type="ECO:0000313" key="5">
    <source>
        <dbReference type="Proteomes" id="UP000321306"/>
    </source>
</evidence>
<dbReference type="Pfam" id="PF00881">
    <property type="entry name" value="Nitroreductase"/>
    <property type="match status" value="1"/>
</dbReference>
<evidence type="ECO:0000256" key="2">
    <source>
        <dbReference type="ARBA" id="ARBA00023002"/>
    </source>
</evidence>
<dbReference type="AlphaFoldDB" id="A0A511NBH5"/>
<protein>
    <submittedName>
        <fullName evidence="4">Nitroreductase</fullName>
    </submittedName>
</protein>
<dbReference type="GO" id="GO:0016491">
    <property type="term" value="F:oxidoreductase activity"/>
    <property type="evidence" value="ECO:0007669"/>
    <property type="project" value="UniProtKB-KW"/>
</dbReference>
<reference evidence="4 5" key="1">
    <citation type="submission" date="2019-07" db="EMBL/GenBank/DDBJ databases">
        <title>Whole genome shotgun sequence of Deinococcus cellulosilyticus NBRC 106333.</title>
        <authorList>
            <person name="Hosoyama A."/>
            <person name="Uohara A."/>
            <person name="Ohji S."/>
            <person name="Ichikawa N."/>
        </authorList>
    </citation>
    <scope>NUCLEOTIDE SEQUENCE [LARGE SCALE GENOMIC DNA]</scope>
    <source>
        <strain evidence="4 5">NBRC 106333</strain>
    </source>
</reference>
<keyword evidence="2" id="KW-0560">Oxidoreductase</keyword>
<name>A0A511NBH5_DEIC1</name>
<dbReference type="OrthoDB" id="9782629at2"/>
<dbReference type="EMBL" id="BJXB01000069">
    <property type="protein sequence ID" value="GEM50179.1"/>
    <property type="molecule type" value="Genomic_DNA"/>
</dbReference>
<dbReference type="InterPro" id="IPR029479">
    <property type="entry name" value="Nitroreductase"/>
</dbReference>
<dbReference type="RefSeq" id="WP_146892192.1">
    <property type="nucleotide sequence ID" value="NZ_BJXB01000069.1"/>
</dbReference>
<keyword evidence="5" id="KW-1185">Reference proteome</keyword>
<dbReference type="Gene3D" id="3.40.109.10">
    <property type="entry name" value="NADH Oxidase"/>
    <property type="match status" value="1"/>
</dbReference>
<dbReference type="Proteomes" id="UP000321306">
    <property type="component" value="Unassembled WGS sequence"/>
</dbReference>
<proteinExistence type="inferred from homology"/>
<evidence type="ECO:0000256" key="1">
    <source>
        <dbReference type="ARBA" id="ARBA00007118"/>
    </source>
</evidence>
<organism evidence="4 5">
    <name type="scientific">Deinococcus cellulosilyticus (strain DSM 18568 / NBRC 106333 / KACC 11606 / 5516J-15)</name>
    <dbReference type="NCBI Taxonomy" id="1223518"/>
    <lineage>
        <taxon>Bacteria</taxon>
        <taxon>Thermotogati</taxon>
        <taxon>Deinococcota</taxon>
        <taxon>Deinococci</taxon>
        <taxon>Deinococcales</taxon>
        <taxon>Deinococcaceae</taxon>
        <taxon>Deinococcus</taxon>
    </lineage>
</organism>
<dbReference type="PANTHER" id="PTHR43673:SF10">
    <property type="entry name" value="NADH DEHYDROGENASE_NAD(P)H NITROREDUCTASE XCC3605-RELATED"/>
    <property type="match status" value="1"/>
</dbReference>
<accession>A0A511NBH5</accession>
<comment type="caution">
    <text evidence="4">The sequence shown here is derived from an EMBL/GenBank/DDBJ whole genome shotgun (WGS) entry which is preliminary data.</text>
</comment>
<sequence length="207" mass="23240">MPVLDPIPQSLTVQSAIETRRSIRQYHPDMPRSHLLEILRLATLAPSAFNAQPWRFAVVENPELKEQLKAVSYNQSQITSAPYTIVVYSDAEDTLKTAVETSHPHFGEEGKVRQVQSIEKSLSKLSVQERARWGDTQANIVLGILMVAARGLGYDTVPMMGFDQTKVKQLLGLPDHVIITALLPIGRAAELGRPHHRHSLERVTRFY</sequence>
<feature type="domain" description="Nitroreductase" evidence="3">
    <location>
        <begin position="17"/>
        <end position="186"/>
    </location>
</feature>
<comment type="similarity">
    <text evidence="1">Belongs to the nitroreductase family.</text>
</comment>
<dbReference type="InterPro" id="IPR000415">
    <property type="entry name" value="Nitroreductase-like"/>
</dbReference>
<dbReference type="SUPFAM" id="SSF55469">
    <property type="entry name" value="FMN-dependent nitroreductase-like"/>
    <property type="match status" value="1"/>
</dbReference>
<evidence type="ECO:0000259" key="3">
    <source>
        <dbReference type="Pfam" id="PF00881"/>
    </source>
</evidence>